<feature type="compositionally biased region" description="Low complexity" evidence="1">
    <location>
        <begin position="113"/>
        <end position="124"/>
    </location>
</feature>
<sequence>MDGFFIRRGDKTSCGGVVTGSDSLITMMGIQHAREGDSVTCGVTGLTYRIQGGVSYITSSEIPVAGTLDSVSGCPCKASLYHSWTHSTYVKQVPRSTAMPASVRSTPLPTPRQPASAAPSATRAALDPVAATPEFEGCSGCFQLVNQRYMPCGLHTYLLLLDGERIGENHLNEEGFSNIGTSPDPISAQVATSAPSPVLE</sequence>
<organism evidence="2 3">
    <name type="scientific">Pseudomonas japonica</name>
    <dbReference type="NCBI Taxonomy" id="256466"/>
    <lineage>
        <taxon>Bacteria</taxon>
        <taxon>Pseudomonadati</taxon>
        <taxon>Pseudomonadota</taxon>
        <taxon>Gammaproteobacteria</taxon>
        <taxon>Pseudomonadales</taxon>
        <taxon>Pseudomonadaceae</taxon>
        <taxon>Pseudomonas</taxon>
    </lineage>
</organism>
<dbReference type="STRING" id="1215104.GCA_000730585_01143"/>
<dbReference type="CDD" id="cd14744">
    <property type="entry name" value="PAAR_CT_2"/>
    <property type="match status" value="1"/>
</dbReference>
<reference evidence="3" key="1">
    <citation type="submission" date="2017-06" db="EMBL/GenBank/DDBJ databases">
        <authorList>
            <person name="Varghese N."/>
            <person name="Submissions S."/>
        </authorList>
    </citation>
    <scope>NUCLEOTIDE SEQUENCE [LARGE SCALE GENOMIC DNA]</scope>
    <source>
        <strain evidence="3">DSM 22348</strain>
    </source>
</reference>
<dbReference type="EMBL" id="FZOL01000011">
    <property type="protein sequence ID" value="SNS63949.1"/>
    <property type="molecule type" value="Genomic_DNA"/>
</dbReference>
<keyword evidence="3" id="KW-1185">Reference proteome</keyword>
<dbReference type="RefSeq" id="WP_052419523.1">
    <property type="nucleotide sequence ID" value="NZ_FZOL01000011.1"/>
</dbReference>
<evidence type="ECO:0000256" key="1">
    <source>
        <dbReference type="SAM" id="MobiDB-lite"/>
    </source>
</evidence>
<dbReference type="Proteomes" id="UP000198407">
    <property type="component" value="Unassembled WGS sequence"/>
</dbReference>
<name>A0A239G449_9PSED</name>
<dbReference type="Pfam" id="PF05488">
    <property type="entry name" value="PAAR_motif"/>
    <property type="match status" value="1"/>
</dbReference>
<proteinExistence type="predicted"/>
<feature type="region of interest" description="Disordered" evidence="1">
    <location>
        <begin position="174"/>
        <end position="200"/>
    </location>
</feature>
<gene>
    <name evidence="2" type="ORF">SAMN05444352_111144</name>
</gene>
<protein>
    <submittedName>
        <fullName evidence="2">PAAR motif-containing protein</fullName>
    </submittedName>
</protein>
<dbReference type="InterPro" id="IPR008727">
    <property type="entry name" value="PAAR_motif"/>
</dbReference>
<dbReference type="AlphaFoldDB" id="A0A239G449"/>
<evidence type="ECO:0000313" key="2">
    <source>
        <dbReference type="EMBL" id="SNS63949.1"/>
    </source>
</evidence>
<feature type="compositionally biased region" description="Polar residues" evidence="1">
    <location>
        <begin position="189"/>
        <end position="200"/>
    </location>
</feature>
<evidence type="ECO:0000313" key="3">
    <source>
        <dbReference type="Proteomes" id="UP000198407"/>
    </source>
</evidence>
<feature type="region of interest" description="Disordered" evidence="1">
    <location>
        <begin position="96"/>
        <end position="124"/>
    </location>
</feature>
<dbReference type="OrthoDB" id="9204728at2"/>
<accession>A0A239G449</accession>